<organism evidence="2 3">
    <name type="scientific">Ensete ventricosum</name>
    <name type="common">Abyssinian banana</name>
    <name type="synonym">Musa ensete</name>
    <dbReference type="NCBI Taxonomy" id="4639"/>
    <lineage>
        <taxon>Eukaryota</taxon>
        <taxon>Viridiplantae</taxon>
        <taxon>Streptophyta</taxon>
        <taxon>Embryophyta</taxon>
        <taxon>Tracheophyta</taxon>
        <taxon>Spermatophyta</taxon>
        <taxon>Magnoliopsida</taxon>
        <taxon>Liliopsida</taxon>
        <taxon>Zingiberales</taxon>
        <taxon>Musaceae</taxon>
        <taxon>Ensete</taxon>
    </lineage>
</organism>
<dbReference type="EMBL" id="AMZH03012519">
    <property type="protein sequence ID" value="RRT50875.1"/>
    <property type="molecule type" value="Genomic_DNA"/>
</dbReference>
<name>A0A426YGM1_ENSVE</name>
<dbReference type="AlphaFoldDB" id="A0A426YGM1"/>
<dbReference type="Proteomes" id="UP000287651">
    <property type="component" value="Unassembled WGS sequence"/>
</dbReference>
<sequence>MVAISIARIHEEQLNHEVRRTRVAPRAAMLRPTTPSTTIQAPASKKLTRDELHERLTKELCWHCNKPWSYEHHCKKDRLLVIELVEDEDNETSEKPLNLKKSHGGRVPTGQLRNPKLALLLDEFADASTEPRGLPPNRQHDHRK</sequence>
<feature type="non-terminal residue" evidence="2">
    <location>
        <position position="144"/>
    </location>
</feature>
<evidence type="ECO:0000313" key="2">
    <source>
        <dbReference type="EMBL" id="RRT50875.1"/>
    </source>
</evidence>
<proteinExistence type="predicted"/>
<accession>A0A426YGM1</accession>
<comment type="caution">
    <text evidence="2">The sequence shown here is derived from an EMBL/GenBank/DDBJ whole genome shotgun (WGS) entry which is preliminary data.</text>
</comment>
<reference evidence="2 3" key="1">
    <citation type="journal article" date="2014" name="Agronomy (Basel)">
        <title>A Draft Genome Sequence for Ensete ventricosum, the Drought-Tolerant Tree Against Hunger.</title>
        <authorList>
            <person name="Harrison J."/>
            <person name="Moore K.A."/>
            <person name="Paszkiewicz K."/>
            <person name="Jones T."/>
            <person name="Grant M."/>
            <person name="Ambacheew D."/>
            <person name="Muzemil S."/>
            <person name="Studholme D.J."/>
        </authorList>
    </citation>
    <scope>NUCLEOTIDE SEQUENCE [LARGE SCALE GENOMIC DNA]</scope>
</reference>
<feature type="region of interest" description="Disordered" evidence="1">
    <location>
        <begin position="89"/>
        <end position="144"/>
    </location>
</feature>
<gene>
    <name evidence="2" type="ORF">B296_00015899</name>
</gene>
<protein>
    <submittedName>
        <fullName evidence="2">Uncharacterized protein</fullName>
    </submittedName>
</protein>
<evidence type="ECO:0000313" key="3">
    <source>
        <dbReference type="Proteomes" id="UP000287651"/>
    </source>
</evidence>
<evidence type="ECO:0000256" key="1">
    <source>
        <dbReference type="SAM" id="MobiDB-lite"/>
    </source>
</evidence>